<gene>
    <name evidence="2" type="ORF">FRY74_04960</name>
</gene>
<dbReference type="Gene3D" id="3.40.630.30">
    <property type="match status" value="1"/>
</dbReference>
<protein>
    <submittedName>
        <fullName evidence="2">GNAT family N-acetyltransferase</fullName>
    </submittedName>
</protein>
<comment type="caution">
    <text evidence="2">The sequence shown here is derived from an EMBL/GenBank/DDBJ whole genome shotgun (WGS) entry which is preliminary data.</text>
</comment>
<evidence type="ECO:0000313" key="3">
    <source>
        <dbReference type="Proteomes" id="UP000321721"/>
    </source>
</evidence>
<reference evidence="2 3" key="1">
    <citation type="submission" date="2019-08" db="EMBL/GenBank/DDBJ databases">
        <title>Genome of Vicingus serpentipes NCIMB 15042.</title>
        <authorList>
            <person name="Bowman J.P."/>
        </authorList>
    </citation>
    <scope>NUCLEOTIDE SEQUENCE [LARGE SCALE GENOMIC DNA]</scope>
    <source>
        <strain evidence="2 3">NCIMB 15042</strain>
    </source>
</reference>
<sequence length="179" mass="20194">MKIEQANKSQLNQLLLIANSAFGDKFISKQELSTYINQPNQYLFVAIIDNEVVGFISAETCNKTELLNKVLQPINLPKNITNTGWIKQVAVNPNCFRKGIANKLLHSVTTALKNTCDTLFCISWKKGAVTPMSNLLLKNKFTLHKTIPNYWYNDSLTKQYNCDICGTPPCKCSAELYLQ</sequence>
<dbReference type="CDD" id="cd04301">
    <property type="entry name" value="NAT_SF"/>
    <property type="match status" value="1"/>
</dbReference>
<dbReference type="InterPro" id="IPR000182">
    <property type="entry name" value="GNAT_dom"/>
</dbReference>
<dbReference type="OrthoDB" id="5365947at2"/>
<dbReference type="RefSeq" id="WP_147099222.1">
    <property type="nucleotide sequence ID" value="NZ_VOOS01000002.1"/>
</dbReference>
<dbReference type="EMBL" id="VOOS01000002">
    <property type="protein sequence ID" value="TXB65921.1"/>
    <property type="molecule type" value="Genomic_DNA"/>
</dbReference>
<feature type="domain" description="N-acetyltransferase" evidence="1">
    <location>
        <begin position="1"/>
        <end position="163"/>
    </location>
</feature>
<dbReference type="GO" id="GO:0016747">
    <property type="term" value="F:acyltransferase activity, transferring groups other than amino-acyl groups"/>
    <property type="evidence" value="ECO:0007669"/>
    <property type="project" value="InterPro"/>
</dbReference>
<dbReference type="Pfam" id="PF00583">
    <property type="entry name" value="Acetyltransf_1"/>
    <property type="match status" value="1"/>
</dbReference>
<dbReference type="PROSITE" id="PS51186">
    <property type="entry name" value="GNAT"/>
    <property type="match status" value="1"/>
</dbReference>
<organism evidence="2 3">
    <name type="scientific">Vicingus serpentipes</name>
    <dbReference type="NCBI Taxonomy" id="1926625"/>
    <lineage>
        <taxon>Bacteria</taxon>
        <taxon>Pseudomonadati</taxon>
        <taxon>Bacteroidota</taxon>
        <taxon>Flavobacteriia</taxon>
        <taxon>Flavobacteriales</taxon>
        <taxon>Vicingaceae</taxon>
        <taxon>Vicingus</taxon>
    </lineage>
</organism>
<keyword evidence="3" id="KW-1185">Reference proteome</keyword>
<accession>A0A5C6RUD3</accession>
<dbReference type="SUPFAM" id="SSF55729">
    <property type="entry name" value="Acyl-CoA N-acyltransferases (Nat)"/>
    <property type="match status" value="1"/>
</dbReference>
<dbReference type="Proteomes" id="UP000321721">
    <property type="component" value="Unassembled WGS sequence"/>
</dbReference>
<keyword evidence="2" id="KW-0808">Transferase</keyword>
<dbReference type="AlphaFoldDB" id="A0A5C6RUD3"/>
<proteinExistence type="predicted"/>
<dbReference type="InterPro" id="IPR016181">
    <property type="entry name" value="Acyl_CoA_acyltransferase"/>
</dbReference>
<evidence type="ECO:0000313" key="2">
    <source>
        <dbReference type="EMBL" id="TXB65921.1"/>
    </source>
</evidence>
<evidence type="ECO:0000259" key="1">
    <source>
        <dbReference type="PROSITE" id="PS51186"/>
    </source>
</evidence>
<name>A0A5C6RUD3_9FLAO</name>